<dbReference type="AlphaFoldDB" id="A0AAW2XS55"/>
<dbReference type="InterPro" id="IPR025836">
    <property type="entry name" value="Zn_knuckle_CX2CX4HX4C"/>
</dbReference>
<dbReference type="InterPro" id="IPR043891">
    <property type="entry name" value="SPARK"/>
</dbReference>
<feature type="chain" id="PRO_5043800356" evidence="1">
    <location>
        <begin position="38"/>
        <end position="597"/>
    </location>
</feature>
<dbReference type="PANTHER" id="PTHR33831:SF4">
    <property type="entry name" value="GPI-ANCHORED PROTEIN"/>
    <property type="match status" value="1"/>
</dbReference>
<dbReference type="EMBL" id="JACGWN010000003">
    <property type="protein sequence ID" value="KAL0456395.1"/>
    <property type="molecule type" value="Genomic_DNA"/>
</dbReference>
<organism evidence="5">
    <name type="scientific">Sesamum latifolium</name>
    <dbReference type="NCBI Taxonomy" id="2727402"/>
    <lineage>
        <taxon>Eukaryota</taxon>
        <taxon>Viridiplantae</taxon>
        <taxon>Streptophyta</taxon>
        <taxon>Embryophyta</taxon>
        <taxon>Tracheophyta</taxon>
        <taxon>Spermatophyta</taxon>
        <taxon>Magnoliopsida</taxon>
        <taxon>eudicotyledons</taxon>
        <taxon>Gunneridae</taxon>
        <taxon>Pentapetalae</taxon>
        <taxon>asterids</taxon>
        <taxon>lamiids</taxon>
        <taxon>Lamiales</taxon>
        <taxon>Pedaliaceae</taxon>
        <taxon>Sesamum</taxon>
    </lineage>
</organism>
<reference evidence="5" key="1">
    <citation type="submission" date="2020-06" db="EMBL/GenBank/DDBJ databases">
        <authorList>
            <person name="Li T."/>
            <person name="Hu X."/>
            <person name="Zhang T."/>
            <person name="Song X."/>
            <person name="Zhang H."/>
            <person name="Dai N."/>
            <person name="Sheng W."/>
            <person name="Hou X."/>
            <person name="Wei L."/>
        </authorList>
    </citation>
    <scope>NUCLEOTIDE SEQUENCE</scope>
    <source>
        <strain evidence="5">KEN1</strain>
        <tissue evidence="5">Leaf</tissue>
    </source>
</reference>
<evidence type="ECO:0000256" key="1">
    <source>
        <dbReference type="SAM" id="SignalP"/>
    </source>
</evidence>
<name>A0AAW2XS55_9LAMI</name>
<keyword evidence="1" id="KW-0732">Signal</keyword>
<dbReference type="Pfam" id="PF26584">
    <property type="entry name" value="At1g61900"/>
    <property type="match status" value="1"/>
</dbReference>
<proteinExistence type="predicted"/>
<dbReference type="InterPro" id="IPR040336">
    <property type="entry name" value="At1g61900-like"/>
</dbReference>
<evidence type="ECO:0000259" key="2">
    <source>
        <dbReference type="Pfam" id="PF14392"/>
    </source>
</evidence>
<comment type="caution">
    <text evidence="5">The sequence shown here is derived from an EMBL/GenBank/DDBJ whole genome shotgun (WGS) entry which is preliminary data.</text>
</comment>
<accession>A0AAW2XS55</accession>
<feature type="signal peptide" evidence="1">
    <location>
        <begin position="1"/>
        <end position="37"/>
    </location>
</feature>
<protein>
    <submittedName>
        <fullName evidence="5">GPI-anchored protein</fullName>
    </submittedName>
</protein>
<dbReference type="InterPro" id="IPR059003">
    <property type="entry name" value="At1g61900_C"/>
</dbReference>
<dbReference type="Pfam" id="PF19160">
    <property type="entry name" value="SPARK"/>
    <property type="match status" value="1"/>
</dbReference>
<dbReference type="Pfam" id="PF14392">
    <property type="entry name" value="zf-CCHC_4"/>
    <property type="match status" value="1"/>
</dbReference>
<gene>
    <name evidence="5" type="ORF">Slati_0978700</name>
</gene>
<reference evidence="5" key="2">
    <citation type="journal article" date="2024" name="Plant">
        <title>Genomic evolution and insights into agronomic trait innovations of Sesamum species.</title>
        <authorList>
            <person name="Miao H."/>
            <person name="Wang L."/>
            <person name="Qu L."/>
            <person name="Liu H."/>
            <person name="Sun Y."/>
            <person name="Le M."/>
            <person name="Wang Q."/>
            <person name="Wei S."/>
            <person name="Zheng Y."/>
            <person name="Lin W."/>
            <person name="Duan Y."/>
            <person name="Cao H."/>
            <person name="Xiong S."/>
            <person name="Wang X."/>
            <person name="Wei L."/>
            <person name="Li C."/>
            <person name="Ma Q."/>
            <person name="Ju M."/>
            <person name="Zhao R."/>
            <person name="Li G."/>
            <person name="Mu C."/>
            <person name="Tian Q."/>
            <person name="Mei H."/>
            <person name="Zhang T."/>
            <person name="Gao T."/>
            <person name="Zhang H."/>
        </authorList>
    </citation>
    <scope>NUCLEOTIDE SEQUENCE</scope>
    <source>
        <strain evidence="5">KEN1</strain>
    </source>
</reference>
<sequence length="597" mass="65337">MDCVKTATRLKGKKSGSWFHWLLQFTIWLCSFENVLALETPQESSHISSASMLASPPKSGIFKPIEISPTVIPHYSFPGGALPPMYPTYPSTYEPVLTGRCPVNFSAISSIMEKTASDCNQPLAAIVGNVICCPQFSSLLHIFQGFYSTSSDNLVLQNAAADDCYKDIVSILASRGANSSIPTICSTKSSNLTGGSCPVKDINTFEKTVNTSKLLEACSSIDPLKECCRPICQPVIMEAALKISGMQSYMNDNKNAVGVSDQVNVLNDCKGVVFSWISRKLPHDSADKVFRRLSACKVNKACPLDLKQPSEVIAACRNVAAPSPSCCSTLNTYIAGIQRQMLITNRQAIICATVFGSMLQKGGVMTNVYELCDVDLKDFSLQGCLLPSLPADMVYDNSTGFSFTCDLRDNIAAPWPSSSSMTSISLCAPEMSLPALPKSETFGNPGAALNGCSWSFEKNTLILSGVEADENPMHVDLNWCNFFVHVHDLPLSKTTIEIASLIGNKIGQFHDMEMEESSRVWGAFMRIRVALNVSESLYRALRICTALGAELVVSFTYERLQDFCYLCGMLGHFSKYYEERFVEGFIDPGENMPYGPW</sequence>
<feature type="domain" description="SPARK" evidence="3">
    <location>
        <begin position="99"/>
        <end position="254"/>
    </location>
</feature>
<evidence type="ECO:0000259" key="4">
    <source>
        <dbReference type="Pfam" id="PF26584"/>
    </source>
</evidence>
<dbReference type="GO" id="GO:0005886">
    <property type="term" value="C:plasma membrane"/>
    <property type="evidence" value="ECO:0007669"/>
    <property type="project" value="TreeGrafter"/>
</dbReference>
<feature type="domain" description="Zinc knuckle CX2CX4HX4C" evidence="2">
    <location>
        <begin position="539"/>
        <end position="576"/>
    </location>
</feature>
<dbReference type="PANTHER" id="PTHR33831">
    <property type="entry name" value="GPI-ANCHORED PROTEIN"/>
    <property type="match status" value="1"/>
</dbReference>
<feature type="domain" description="At1g61900-like C-terminal" evidence="4">
    <location>
        <begin position="300"/>
        <end position="373"/>
    </location>
</feature>
<evidence type="ECO:0000313" key="5">
    <source>
        <dbReference type="EMBL" id="KAL0456395.1"/>
    </source>
</evidence>
<evidence type="ECO:0000259" key="3">
    <source>
        <dbReference type="Pfam" id="PF19160"/>
    </source>
</evidence>